<reference evidence="4" key="1">
    <citation type="submission" date="2020-01" db="EMBL/GenBank/DDBJ databases">
        <title>'Steroidobacter agaridevorans' sp. nov., agar-degrading bacteria isolated from rhizosphere soils.</title>
        <authorList>
            <person name="Ikenaga M."/>
            <person name="Kataoka M."/>
            <person name="Murouchi A."/>
            <person name="Katsuragi S."/>
            <person name="Sakai M."/>
        </authorList>
    </citation>
    <scope>NUCLEOTIDE SEQUENCE [LARGE SCALE GENOMIC DNA]</scope>
    <source>
        <strain evidence="4">YU21-B</strain>
    </source>
</reference>
<name>A0A829YBT4_9GAMM</name>
<dbReference type="Pfam" id="PF13619">
    <property type="entry name" value="KTSC"/>
    <property type="match status" value="1"/>
</dbReference>
<organism evidence="3 4">
    <name type="scientific">Steroidobacter agaridevorans</name>
    <dbReference type="NCBI Taxonomy" id="2695856"/>
    <lineage>
        <taxon>Bacteria</taxon>
        <taxon>Pseudomonadati</taxon>
        <taxon>Pseudomonadota</taxon>
        <taxon>Gammaproteobacteria</taxon>
        <taxon>Steroidobacterales</taxon>
        <taxon>Steroidobacteraceae</taxon>
        <taxon>Steroidobacter</taxon>
    </lineage>
</organism>
<evidence type="ECO:0000313" key="4">
    <source>
        <dbReference type="Proteomes" id="UP000445000"/>
    </source>
</evidence>
<evidence type="ECO:0000259" key="2">
    <source>
        <dbReference type="Pfam" id="PF13619"/>
    </source>
</evidence>
<sequence>MAGARRAPPAGGTHPNKARFDPMPSTVIQSFEYDADKRELRVIFRSGRRYVYEGVADDTYADMRRSFSKGEYFNEHIRDRYPFRREDA</sequence>
<proteinExistence type="predicted"/>
<feature type="domain" description="KTSC" evidence="2">
    <location>
        <begin position="25"/>
        <end position="81"/>
    </location>
</feature>
<keyword evidence="4" id="KW-1185">Reference proteome</keyword>
<comment type="caution">
    <text evidence="3">The sequence shown here is derived from an EMBL/GenBank/DDBJ whole genome shotgun (WGS) entry which is preliminary data.</text>
</comment>
<accession>A0A829YBT4</accession>
<evidence type="ECO:0000256" key="1">
    <source>
        <dbReference type="SAM" id="MobiDB-lite"/>
    </source>
</evidence>
<protein>
    <recommendedName>
        <fullName evidence="2">KTSC domain-containing protein</fullName>
    </recommendedName>
</protein>
<dbReference type="AlphaFoldDB" id="A0A829YBT4"/>
<dbReference type="EMBL" id="BLJN01000002">
    <property type="protein sequence ID" value="GFE80854.1"/>
    <property type="molecule type" value="Genomic_DNA"/>
</dbReference>
<gene>
    <name evidence="3" type="ORF">GCM10011487_28540</name>
</gene>
<feature type="compositionally biased region" description="Low complexity" evidence="1">
    <location>
        <begin position="1"/>
        <end position="12"/>
    </location>
</feature>
<evidence type="ECO:0000313" key="3">
    <source>
        <dbReference type="EMBL" id="GFE80854.1"/>
    </source>
</evidence>
<dbReference type="Proteomes" id="UP000445000">
    <property type="component" value="Unassembled WGS sequence"/>
</dbReference>
<dbReference type="InterPro" id="IPR025309">
    <property type="entry name" value="KTSC_dom"/>
</dbReference>
<feature type="region of interest" description="Disordered" evidence="1">
    <location>
        <begin position="1"/>
        <end position="23"/>
    </location>
</feature>